<protein>
    <recommendedName>
        <fullName evidence="9">RNA polymerase-binding protein DksA</fullName>
    </recommendedName>
</protein>
<evidence type="ECO:0000313" key="7">
    <source>
        <dbReference type="EMBL" id="NKE72699.1"/>
    </source>
</evidence>
<dbReference type="EMBL" id="VTOW01000004">
    <property type="protein sequence ID" value="NKE72699.1"/>
    <property type="molecule type" value="Genomic_DNA"/>
</dbReference>
<feature type="domain" description="Zinc finger DksA/TraR C4-type" evidence="5">
    <location>
        <begin position="86"/>
        <end position="120"/>
    </location>
</feature>
<evidence type="ECO:0000256" key="3">
    <source>
        <dbReference type="ARBA" id="ARBA00022833"/>
    </source>
</evidence>
<dbReference type="SUPFAM" id="SSF109635">
    <property type="entry name" value="DnaK suppressor protein DksA, alpha-hairpin domain"/>
    <property type="match status" value="1"/>
</dbReference>
<dbReference type="PANTHER" id="PTHR33823:SF2">
    <property type="entry name" value="RNA POLYMERASE-BINDING TRANSCRIPTION FACTOR DKSA"/>
    <property type="match status" value="1"/>
</dbReference>
<evidence type="ECO:0000256" key="2">
    <source>
        <dbReference type="ARBA" id="ARBA00022771"/>
    </source>
</evidence>
<dbReference type="InterPro" id="IPR037187">
    <property type="entry name" value="DnaK_N"/>
</dbReference>
<feature type="zinc finger region" description="dksA C4-type" evidence="4">
    <location>
        <begin position="91"/>
        <end position="115"/>
    </location>
</feature>
<evidence type="ECO:0000313" key="8">
    <source>
        <dbReference type="Proteomes" id="UP000534783"/>
    </source>
</evidence>
<keyword evidence="2" id="KW-0863">Zinc-finger</keyword>
<accession>A0A7X6ICQ7</accession>
<evidence type="ECO:0008006" key="9">
    <source>
        <dbReference type="Google" id="ProtNLM"/>
    </source>
</evidence>
<dbReference type="Pfam" id="PF01258">
    <property type="entry name" value="zf-dskA_traR"/>
    <property type="match status" value="1"/>
</dbReference>
<dbReference type="Pfam" id="PF21157">
    <property type="entry name" value="DksA_N"/>
    <property type="match status" value="1"/>
</dbReference>
<dbReference type="PROSITE" id="PS51128">
    <property type="entry name" value="ZF_DKSA_2"/>
    <property type="match status" value="1"/>
</dbReference>
<dbReference type="AlphaFoldDB" id="A0A7X6ICQ7"/>
<gene>
    <name evidence="7" type="ORF">MNODULE_18270</name>
</gene>
<dbReference type="InterPro" id="IPR048489">
    <property type="entry name" value="DksA_N"/>
</dbReference>
<evidence type="ECO:0000256" key="1">
    <source>
        <dbReference type="ARBA" id="ARBA00022723"/>
    </source>
</evidence>
<evidence type="ECO:0000259" key="6">
    <source>
        <dbReference type="Pfam" id="PF21157"/>
    </source>
</evidence>
<sequence length="127" mass="14262">MKTKKKERVTNPYEEIKKDLEKQKEALLADAGVILGSGLNQGNETLTDLGDQASAEADQNFILRLREREQKLLKKIDEAIDRINEGTFGVCESCGGQISVKRLKARPVTTLCIDCKTKQEAEEKIRQ</sequence>
<proteinExistence type="predicted"/>
<comment type="caution">
    <text evidence="7">The sequence shown here is derived from an EMBL/GenBank/DDBJ whole genome shotgun (WGS) entry which is preliminary data.</text>
</comment>
<dbReference type="PANTHER" id="PTHR33823">
    <property type="entry name" value="RNA POLYMERASE-BINDING TRANSCRIPTION FACTOR DKSA-RELATED"/>
    <property type="match status" value="1"/>
</dbReference>
<dbReference type="Gene3D" id="1.20.120.910">
    <property type="entry name" value="DksA, coiled-coil domain"/>
    <property type="match status" value="1"/>
</dbReference>
<reference evidence="7 8" key="1">
    <citation type="journal article" date="2020" name="Nature">
        <title>Bacterial chemolithoautotrophy via manganese oxidation.</title>
        <authorList>
            <person name="Yu H."/>
            <person name="Leadbetter J.R."/>
        </authorList>
    </citation>
    <scope>NUCLEOTIDE SEQUENCE [LARGE SCALE GENOMIC DNA]</scope>
    <source>
        <strain evidence="7 8">Mn-1</strain>
    </source>
</reference>
<evidence type="ECO:0000256" key="4">
    <source>
        <dbReference type="PROSITE-ProRule" id="PRU00510"/>
    </source>
</evidence>
<keyword evidence="1" id="KW-0479">Metal-binding</keyword>
<dbReference type="SUPFAM" id="SSF57716">
    <property type="entry name" value="Glucocorticoid receptor-like (DNA-binding domain)"/>
    <property type="match status" value="1"/>
</dbReference>
<keyword evidence="3" id="KW-0862">Zinc</keyword>
<dbReference type="PROSITE" id="PS01102">
    <property type="entry name" value="ZF_DKSA_1"/>
    <property type="match status" value="1"/>
</dbReference>
<dbReference type="InterPro" id="IPR000962">
    <property type="entry name" value="Znf_DskA_TraR"/>
</dbReference>
<dbReference type="InterPro" id="IPR020458">
    <property type="entry name" value="Znf_DskA_TraR_CS"/>
</dbReference>
<keyword evidence="8" id="KW-1185">Reference proteome</keyword>
<dbReference type="Proteomes" id="UP000534783">
    <property type="component" value="Unassembled WGS sequence"/>
</dbReference>
<feature type="domain" description="DnaK suppressor protein DksA N-terminal" evidence="6">
    <location>
        <begin position="15"/>
        <end position="83"/>
    </location>
</feature>
<evidence type="ECO:0000259" key="5">
    <source>
        <dbReference type="Pfam" id="PF01258"/>
    </source>
</evidence>
<organism evidence="7 8">
    <name type="scientific">Candidatus Manganitrophus noduliformans</name>
    <dbReference type="NCBI Taxonomy" id="2606439"/>
    <lineage>
        <taxon>Bacteria</taxon>
        <taxon>Pseudomonadati</taxon>
        <taxon>Nitrospirota</taxon>
        <taxon>Nitrospiria</taxon>
        <taxon>Candidatus Troglogloeales</taxon>
        <taxon>Candidatus Manganitrophaceae</taxon>
        <taxon>Candidatus Manganitrophus</taxon>
    </lineage>
</organism>
<name>A0A7X6ICQ7_9BACT</name>
<dbReference type="GO" id="GO:0008270">
    <property type="term" value="F:zinc ion binding"/>
    <property type="evidence" value="ECO:0007669"/>
    <property type="project" value="UniProtKB-KW"/>
</dbReference>
<dbReference type="RefSeq" id="WP_168062642.1">
    <property type="nucleotide sequence ID" value="NZ_VTOW01000004.1"/>
</dbReference>